<dbReference type="Pfam" id="PF08867">
    <property type="entry name" value="FRG"/>
    <property type="match status" value="1"/>
</dbReference>
<keyword evidence="4" id="KW-1185">Reference proteome</keyword>
<dbReference type="Proteomes" id="UP001237207">
    <property type="component" value="Unassembled WGS sequence"/>
</dbReference>
<accession>A0AAJ1WIS2</accession>
<proteinExistence type="predicted"/>
<reference evidence="3" key="1">
    <citation type="submission" date="2023-07" db="EMBL/GenBank/DDBJ databases">
        <title>Genomic Encyclopedia of Type Strains, Phase IV (KMG-IV): sequencing the most valuable type-strain genomes for metagenomic binning, comparative biology and taxonomic classification.</title>
        <authorList>
            <person name="Goeker M."/>
        </authorList>
    </citation>
    <scope>NUCLEOTIDE SEQUENCE</scope>
    <source>
        <strain evidence="3">DSM 23947</strain>
    </source>
</reference>
<keyword evidence="1" id="KW-0175">Coiled coil</keyword>
<evidence type="ECO:0000313" key="3">
    <source>
        <dbReference type="EMBL" id="MDQ0214950.1"/>
    </source>
</evidence>
<gene>
    <name evidence="3" type="ORF">J2S13_001349</name>
</gene>
<dbReference type="RefSeq" id="WP_307256944.1">
    <property type="nucleotide sequence ID" value="NZ_JAUSUC010000012.1"/>
</dbReference>
<evidence type="ECO:0000256" key="1">
    <source>
        <dbReference type="SAM" id="Coils"/>
    </source>
</evidence>
<evidence type="ECO:0000313" key="4">
    <source>
        <dbReference type="Proteomes" id="UP001237207"/>
    </source>
</evidence>
<dbReference type="InterPro" id="IPR014966">
    <property type="entry name" value="FRG-dom"/>
</dbReference>
<feature type="coiled-coil region" evidence="1">
    <location>
        <begin position="15"/>
        <end position="42"/>
    </location>
</feature>
<dbReference type="EMBL" id="JAUSUC010000012">
    <property type="protein sequence ID" value="MDQ0214950.1"/>
    <property type="molecule type" value="Genomic_DNA"/>
</dbReference>
<protein>
    <recommendedName>
        <fullName evidence="2">FRG domain-containing protein</fullName>
    </recommendedName>
</protein>
<comment type="caution">
    <text evidence="3">The sequence shown here is derived from an EMBL/GenBank/DDBJ whole genome shotgun (WGS) entry which is preliminary data.</text>
</comment>
<dbReference type="AlphaFoldDB" id="A0AAJ1WIS2"/>
<feature type="domain" description="FRG" evidence="2">
    <location>
        <begin position="174"/>
        <end position="273"/>
    </location>
</feature>
<organism evidence="3 4">
    <name type="scientific">Oikeobacillus pervagus</name>
    <dbReference type="NCBI Taxonomy" id="1325931"/>
    <lineage>
        <taxon>Bacteria</taxon>
        <taxon>Bacillati</taxon>
        <taxon>Bacillota</taxon>
        <taxon>Bacilli</taxon>
        <taxon>Bacillales</taxon>
        <taxon>Bacillaceae</taxon>
        <taxon>Oikeobacillus</taxon>
    </lineage>
</organism>
<name>A0AAJ1WIS2_9BACI</name>
<sequence length="401" mass="46655">MITSTSIFDNSIICEVDLTRNEDTLQRILKEYEEEVQKLSQMDEYQIKEELSKVISPTREKEKFEFYQNNLLYIKQSFFIIQKDKKEENLDSEAIKQLRIEDIIEEIPSEISSSLRISYRELNEIAKKKAEASEQWNEYNVVSTVASKLGIEEANIKLISTLSEYISFVSELHTAEEYVSRGQKDCTYELLPSLHRNHTKDYSVHLSAYEGAFKQKIIYYDKDIIGKSAEAMRAEGQHFGLPTDYLDFTEAHLISLLFAIEEYNYDKQHSIVYFVNALEYNTEVIGQREKLVDYSIQSNVDTINGKVGSSRSYFIKLGNSNERIHFQKGCFLKFSVEDKESFRERLGKFCKVAIIDKNHKKDILKELFNLGVTFENIYPDKDNVVKSIKFQYKEVTGGNIG</sequence>
<dbReference type="SMART" id="SM00901">
    <property type="entry name" value="FRG"/>
    <property type="match status" value="1"/>
</dbReference>
<evidence type="ECO:0000259" key="2">
    <source>
        <dbReference type="SMART" id="SM00901"/>
    </source>
</evidence>